<feature type="transmembrane region" description="Helical" evidence="11">
    <location>
        <begin position="129"/>
        <end position="147"/>
    </location>
</feature>
<evidence type="ECO:0000259" key="12">
    <source>
        <dbReference type="PROSITE" id="PS50939"/>
    </source>
</evidence>
<keyword evidence="4" id="KW-0349">Heme</keyword>
<dbReference type="Gene3D" id="1.20.120.1770">
    <property type="match status" value="1"/>
</dbReference>
<keyword evidence="7" id="KW-0249">Electron transport</keyword>
<evidence type="ECO:0000256" key="9">
    <source>
        <dbReference type="ARBA" id="ARBA00023004"/>
    </source>
</evidence>
<evidence type="ECO:0000256" key="5">
    <source>
        <dbReference type="ARBA" id="ARBA00022692"/>
    </source>
</evidence>
<organism evidence="13 14">
    <name type="scientific">Schizopora paradoxa</name>
    <dbReference type="NCBI Taxonomy" id="27342"/>
    <lineage>
        <taxon>Eukaryota</taxon>
        <taxon>Fungi</taxon>
        <taxon>Dikarya</taxon>
        <taxon>Basidiomycota</taxon>
        <taxon>Agaricomycotina</taxon>
        <taxon>Agaricomycetes</taxon>
        <taxon>Hymenochaetales</taxon>
        <taxon>Schizoporaceae</taxon>
        <taxon>Schizopora</taxon>
    </lineage>
</organism>
<dbReference type="PANTHER" id="PTHR15422">
    <property type="entry name" value="OS05G0565100 PROTEIN"/>
    <property type="match status" value="1"/>
</dbReference>
<evidence type="ECO:0000256" key="3">
    <source>
        <dbReference type="ARBA" id="ARBA00022448"/>
    </source>
</evidence>
<dbReference type="GO" id="GO:0020037">
    <property type="term" value="F:heme binding"/>
    <property type="evidence" value="ECO:0007669"/>
    <property type="project" value="TreeGrafter"/>
</dbReference>
<feature type="transmembrane region" description="Helical" evidence="11">
    <location>
        <begin position="167"/>
        <end position="188"/>
    </location>
</feature>
<protein>
    <recommendedName>
        <fullName evidence="12">Cytochrome b561 domain-containing protein</fullName>
    </recommendedName>
</protein>
<accession>A0A0H2RP14</accession>
<evidence type="ECO:0000256" key="4">
    <source>
        <dbReference type="ARBA" id="ARBA00022617"/>
    </source>
</evidence>
<comment type="cofactor">
    <cofactor evidence="1">
        <name>heme b</name>
        <dbReference type="ChEBI" id="CHEBI:60344"/>
    </cofactor>
</comment>
<dbReference type="SMART" id="SM00665">
    <property type="entry name" value="B561"/>
    <property type="match status" value="1"/>
</dbReference>
<dbReference type="PROSITE" id="PS50939">
    <property type="entry name" value="CYTOCHROME_B561"/>
    <property type="match status" value="1"/>
</dbReference>
<feature type="transmembrane region" description="Helical" evidence="11">
    <location>
        <begin position="52"/>
        <end position="74"/>
    </location>
</feature>
<feature type="transmembrane region" description="Helical" evidence="11">
    <location>
        <begin position="94"/>
        <end position="117"/>
    </location>
</feature>
<keyword evidence="9" id="KW-0408">Iron</keyword>
<evidence type="ECO:0000256" key="2">
    <source>
        <dbReference type="ARBA" id="ARBA00004141"/>
    </source>
</evidence>
<evidence type="ECO:0000256" key="10">
    <source>
        <dbReference type="ARBA" id="ARBA00023136"/>
    </source>
</evidence>
<evidence type="ECO:0000256" key="1">
    <source>
        <dbReference type="ARBA" id="ARBA00001970"/>
    </source>
</evidence>
<evidence type="ECO:0000256" key="8">
    <source>
        <dbReference type="ARBA" id="ARBA00022989"/>
    </source>
</evidence>
<keyword evidence="8 11" id="KW-1133">Transmembrane helix</keyword>
<evidence type="ECO:0000256" key="7">
    <source>
        <dbReference type="ARBA" id="ARBA00022982"/>
    </source>
</evidence>
<dbReference type="CDD" id="cd08760">
    <property type="entry name" value="Cyt_b561_FRRS1_like"/>
    <property type="match status" value="1"/>
</dbReference>
<reference evidence="13 14" key="1">
    <citation type="submission" date="2015-04" db="EMBL/GenBank/DDBJ databases">
        <title>Complete genome sequence of Schizopora paradoxa KUC8140, a cosmopolitan wood degrader in East Asia.</title>
        <authorList>
            <consortium name="DOE Joint Genome Institute"/>
            <person name="Min B."/>
            <person name="Park H."/>
            <person name="Jang Y."/>
            <person name="Kim J.-J."/>
            <person name="Kim K.H."/>
            <person name="Pangilinan J."/>
            <person name="Lipzen A."/>
            <person name="Riley R."/>
            <person name="Grigoriev I.V."/>
            <person name="Spatafora J.W."/>
            <person name="Choi I.-G."/>
        </authorList>
    </citation>
    <scope>NUCLEOTIDE SEQUENCE [LARGE SCALE GENOMIC DNA]</scope>
    <source>
        <strain evidence="13 14">KUC8140</strain>
    </source>
</reference>
<dbReference type="GO" id="GO:0140575">
    <property type="term" value="F:transmembrane monodehydroascorbate reductase activity"/>
    <property type="evidence" value="ECO:0007669"/>
    <property type="project" value="InterPro"/>
</dbReference>
<dbReference type="InterPro" id="IPR006593">
    <property type="entry name" value="Cyt_b561/ferric_Rdtase_TM"/>
</dbReference>
<keyword evidence="3" id="KW-0813">Transport</keyword>
<dbReference type="STRING" id="27342.A0A0H2RP14"/>
<evidence type="ECO:0000256" key="11">
    <source>
        <dbReference type="SAM" id="Phobius"/>
    </source>
</evidence>
<dbReference type="PANTHER" id="PTHR15422:SF24">
    <property type="entry name" value="DOMON RELATED DOMAIN-CONTAINING PROTEIN"/>
    <property type="match status" value="1"/>
</dbReference>
<keyword evidence="6" id="KW-0479">Metal-binding</keyword>
<dbReference type="InterPro" id="IPR045150">
    <property type="entry name" value="CYB561D1/2"/>
</dbReference>
<evidence type="ECO:0000313" key="14">
    <source>
        <dbReference type="Proteomes" id="UP000053477"/>
    </source>
</evidence>
<dbReference type="EMBL" id="KQ085955">
    <property type="protein sequence ID" value="KLO13720.1"/>
    <property type="molecule type" value="Genomic_DNA"/>
</dbReference>
<dbReference type="Pfam" id="PF03188">
    <property type="entry name" value="Cytochrom_B561"/>
    <property type="match status" value="1"/>
</dbReference>
<evidence type="ECO:0000313" key="13">
    <source>
        <dbReference type="EMBL" id="KLO13720.1"/>
    </source>
</evidence>
<keyword evidence="14" id="KW-1185">Reference proteome</keyword>
<dbReference type="InParanoid" id="A0A0H2RP14"/>
<keyword evidence="5 11" id="KW-0812">Transmembrane</keyword>
<name>A0A0H2RP14_9AGAM</name>
<sequence>MDAEVVQLSPRELFGLDLKIKRHAVLCSVGFLILLPLGSLVARYLRTFTRGWFWPHALIQFVIAGPVIFAGWALAHQAVNIIPGQNFNDKHKKIGLALLILYLMQLMLGLFIHFVKLPFMGGHRPPQNYFHAILGLAIIALAFYQVHYGINTEWIFYTGIIIDPRAMHAWTALIVVFWVLYALGLALLPRQYKQESEGRMRAREEEKAI</sequence>
<comment type="subcellular location">
    <subcellularLocation>
        <location evidence="2">Membrane</location>
        <topology evidence="2">Multi-pass membrane protein</topology>
    </subcellularLocation>
</comment>
<feature type="domain" description="Cytochrome b561" evidence="12">
    <location>
        <begin position="1"/>
        <end position="187"/>
    </location>
</feature>
<dbReference type="AlphaFoldDB" id="A0A0H2RP14"/>
<gene>
    <name evidence="13" type="ORF">SCHPADRAFT_903922</name>
</gene>
<dbReference type="OrthoDB" id="366214at2759"/>
<dbReference type="GO" id="GO:0016020">
    <property type="term" value="C:membrane"/>
    <property type="evidence" value="ECO:0007669"/>
    <property type="project" value="UniProtKB-SubCell"/>
</dbReference>
<proteinExistence type="predicted"/>
<feature type="transmembrane region" description="Helical" evidence="11">
    <location>
        <begin position="23"/>
        <end position="45"/>
    </location>
</feature>
<dbReference type="Proteomes" id="UP000053477">
    <property type="component" value="Unassembled WGS sequence"/>
</dbReference>
<keyword evidence="10 11" id="KW-0472">Membrane</keyword>
<evidence type="ECO:0000256" key="6">
    <source>
        <dbReference type="ARBA" id="ARBA00022723"/>
    </source>
</evidence>
<dbReference type="GO" id="GO:0046872">
    <property type="term" value="F:metal ion binding"/>
    <property type="evidence" value="ECO:0007669"/>
    <property type="project" value="UniProtKB-KW"/>
</dbReference>